<name>X1KWH7_9ZZZZ</name>
<gene>
    <name evidence="2" type="ORF">S06H3_23827</name>
</gene>
<evidence type="ECO:0000313" key="2">
    <source>
        <dbReference type="EMBL" id="GAI11048.1"/>
    </source>
</evidence>
<accession>X1KWH7</accession>
<proteinExistence type="predicted"/>
<evidence type="ECO:0000256" key="1">
    <source>
        <dbReference type="SAM" id="MobiDB-lite"/>
    </source>
</evidence>
<feature type="region of interest" description="Disordered" evidence="1">
    <location>
        <begin position="1"/>
        <end position="31"/>
    </location>
</feature>
<feature type="non-terminal residue" evidence="2">
    <location>
        <position position="1"/>
    </location>
</feature>
<reference evidence="2" key="1">
    <citation type="journal article" date="2014" name="Front. Microbiol.">
        <title>High frequency of phylogenetically diverse reductive dehalogenase-homologous genes in deep subseafloor sedimentary metagenomes.</title>
        <authorList>
            <person name="Kawai M."/>
            <person name="Futagami T."/>
            <person name="Toyoda A."/>
            <person name="Takaki Y."/>
            <person name="Nishi S."/>
            <person name="Hori S."/>
            <person name="Arai W."/>
            <person name="Tsubouchi T."/>
            <person name="Morono Y."/>
            <person name="Uchiyama I."/>
            <person name="Ito T."/>
            <person name="Fujiyama A."/>
            <person name="Inagaki F."/>
            <person name="Takami H."/>
        </authorList>
    </citation>
    <scope>NUCLEOTIDE SEQUENCE</scope>
    <source>
        <strain evidence="2">Expedition CK06-06</strain>
    </source>
</reference>
<dbReference type="EMBL" id="BARV01013054">
    <property type="protein sequence ID" value="GAI11048.1"/>
    <property type="molecule type" value="Genomic_DNA"/>
</dbReference>
<organism evidence="2">
    <name type="scientific">marine sediment metagenome</name>
    <dbReference type="NCBI Taxonomy" id="412755"/>
    <lineage>
        <taxon>unclassified sequences</taxon>
        <taxon>metagenomes</taxon>
        <taxon>ecological metagenomes</taxon>
    </lineage>
</organism>
<dbReference type="AlphaFoldDB" id="X1KWH7"/>
<feature type="compositionally biased region" description="Low complexity" evidence="1">
    <location>
        <begin position="15"/>
        <end position="30"/>
    </location>
</feature>
<protein>
    <submittedName>
        <fullName evidence="2">Uncharacterized protein</fullName>
    </submittedName>
</protein>
<comment type="caution">
    <text evidence="2">The sequence shown here is derived from an EMBL/GenBank/DDBJ whole genome shotgun (WGS) entry which is preliminary data.</text>
</comment>
<sequence length="171" mass="19294">VESQDIEELKEVSPQEKSSSESGGEKIYSGARLCPECGSRKYVKRQSETEGVPAVICKGCGYFFSGAPAAEVEGEKPTTTKPEPKTEEIISDITFDNVLKNLEDVKGITAIQETDKKQRVRIKAGNSLLFILVHRGKDKKALTIKGRDEEEKYRNYRIEKPEDLKQWYDYA</sequence>
<feature type="non-terminal residue" evidence="2">
    <location>
        <position position="171"/>
    </location>
</feature>